<keyword evidence="3" id="KW-1185">Reference proteome</keyword>
<proteinExistence type="predicted"/>
<gene>
    <name evidence="2" type="ORF">HJG63_007898</name>
</gene>
<reference evidence="2 3" key="1">
    <citation type="journal article" date="2020" name="Nature">
        <title>Six reference-quality genomes reveal evolution of bat adaptations.</title>
        <authorList>
            <person name="Jebb D."/>
            <person name="Huang Z."/>
            <person name="Pippel M."/>
            <person name="Hughes G.M."/>
            <person name="Lavrichenko K."/>
            <person name="Devanna P."/>
            <person name="Winkler S."/>
            <person name="Jermiin L.S."/>
            <person name="Skirmuntt E.C."/>
            <person name="Katzourakis A."/>
            <person name="Burkitt-Gray L."/>
            <person name="Ray D.A."/>
            <person name="Sullivan K.A.M."/>
            <person name="Roscito J.G."/>
            <person name="Kirilenko B.M."/>
            <person name="Davalos L.M."/>
            <person name="Corthals A.P."/>
            <person name="Power M.L."/>
            <person name="Jones G."/>
            <person name="Ransome R.D."/>
            <person name="Dechmann D.K.N."/>
            <person name="Locatelli A.G."/>
            <person name="Puechmaille S.J."/>
            <person name="Fedrigo O."/>
            <person name="Jarvis E.D."/>
            <person name="Hiller M."/>
            <person name="Vernes S.C."/>
            <person name="Myers E.W."/>
            <person name="Teeling E.C."/>
        </authorList>
    </citation>
    <scope>NUCLEOTIDE SEQUENCE [LARGE SCALE GENOMIC DNA]</scope>
    <source>
        <strain evidence="2">MRouAeg1</strain>
        <tissue evidence="2">Muscle</tissue>
    </source>
</reference>
<protein>
    <submittedName>
        <fullName evidence="2">Uncharacterized protein</fullName>
    </submittedName>
</protein>
<evidence type="ECO:0000313" key="2">
    <source>
        <dbReference type="EMBL" id="KAF6506047.1"/>
    </source>
</evidence>
<comment type="caution">
    <text evidence="2">The sequence shown here is derived from an EMBL/GenBank/DDBJ whole genome shotgun (WGS) entry which is preliminary data.</text>
</comment>
<evidence type="ECO:0000313" key="3">
    <source>
        <dbReference type="Proteomes" id="UP000593571"/>
    </source>
</evidence>
<feature type="signal peptide" evidence="1">
    <location>
        <begin position="1"/>
        <end position="30"/>
    </location>
</feature>
<accession>A0A7J8KB06</accession>
<feature type="chain" id="PRO_5029491106" evidence="1">
    <location>
        <begin position="31"/>
        <end position="142"/>
    </location>
</feature>
<evidence type="ECO:0000256" key="1">
    <source>
        <dbReference type="SAM" id="SignalP"/>
    </source>
</evidence>
<sequence>MQHADLYKLFMPDLWPLLLVLLLLIQFSVSSSILHSEFVCRRPEPMLESDAVRAPQTLSSLALDLAFSTPYKKNKKNTSFPGVSDSWRCSDLTSVSVTSGHSLSLSSLHREKASFLHVSIDQEPFCLSRGILCTCGYTVDKP</sequence>
<dbReference type="AlphaFoldDB" id="A0A7J8KB06"/>
<organism evidence="2 3">
    <name type="scientific">Rousettus aegyptiacus</name>
    <name type="common">Egyptian fruit bat</name>
    <name type="synonym">Pteropus aegyptiacus</name>
    <dbReference type="NCBI Taxonomy" id="9407"/>
    <lineage>
        <taxon>Eukaryota</taxon>
        <taxon>Metazoa</taxon>
        <taxon>Chordata</taxon>
        <taxon>Craniata</taxon>
        <taxon>Vertebrata</taxon>
        <taxon>Euteleostomi</taxon>
        <taxon>Mammalia</taxon>
        <taxon>Eutheria</taxon>
        <taxon>Laurasiatheria</taxon>
        <taxon>Chiroptera</taxon>
        <taxon>Yinpterochiroptera</taxon>
        <taxon>Pteropodoidea</taxon>
        <taxon>Pteropodidae</taxon>
        <taxon>Rousettinae</taxon>
        <taxon>Rousettus</taxon>
    </lineage>
</organism>
<name>A0A7J8KB06_ROUAE</name>
<dbReference type="EMBL" id="JACASE010000001">
    <property type="protein sequence ID" value="KAF6506047.1"/>
    <property type="molecule type" value="Genomic_DNA"/>
</dbReference>
<keyword evidence="1" id="KW-0732">Signal</keyword>
<dbReference type="Proteomes" id="UP000593571">
    <property type="component" value="Unassembled WGS sequence"/>
</dbReference>